<dbReference type="InterPro" id="IPR044855">
    <property type="entry name" value="CoA-Trfase_III_dom3_sf"/>
</dbReference>
<dbReference type="InterPro" id="IPR023606">
    <property type="entry name" value="CoA-Trfase_III_dom_1_sf"/>
</dbReference>
<dbReference type="Gene3D" id="3.30.1540.10">
    <property type="entry name" value="formyl-coa transferase, domain 3"/>
    <property type="match status" value="2"/>
</dbReference>
<keyword evidence="2 4" id="KW-0808">Transferase</keyword>
<dbReference type="PANTHER" id="PTHR48228">
    <property type="entry name" value="SUCCINYL-COA--D-CITRAMALATE COA-TRANSFERASE"/>
    <property type="match status" value="1"/>
</dbReference>
<organism evidence="4 5">
    <name type="scientific">Actinomadura physcomitrii</name>
    <dbReference type="NCBI Taxonomy" id="2650748"/>
    <lineage>
        <taxon>Bacteria</taxon>
        <taxon>Bacillati</taxon>
        <taxon>Actinomycetota</taxon>
        <taxon>Actinomycetes</taxon>
        <taxon>Streptosporangiales</taxon>
        <taxon>Thermomonosporaceae</taxon>
        <taxon>Actinomadura</taxon>
    </lineage>
</organism>
<dbReference type="RefSeq" id="WP_151595664.1">
    <property type="nucleotide sequence ID" value="NZ_WBMS02000017.1"/>
</dbReference>
<evidence type="ECO:0000313" key="4">
    <source>
        <dbReference type="EMBL" id="MWA02995.1"/>
    </source>
</evidence>
<dbReference type="EMBL" id="WBMS02000017">
    <property type="protein sequence ID" value="MWA02995.1"/>
    <property type="molecule type" value="Genomic_DNA"/>
</dbReference>
<dbReference type="AlphaFoldDB" id="A0A6I4MEL9"/>
<evidence type="ECO:0000313" key="5">
    <source>
        <dbReference type="Proteomes" id="UP000462055"/>
    </source>
</evidence>
<evidence type="ECO:0000256" key="3">
    <source>
        <dbReference type="SAM" id="MobiDB-lite"/>
    </source>
</evidence>
<evidence type="ECO:0000256" key="1">
    <source>
        <dbReference type="ARBA" id="ARBA00008383"/>
    </source>
</evidence>
<sequence>MSPAESGEPLDLPLTGVNVLDLTSGPLAAIGRHLVEWGAEVLRVEPPGGAADRSTGRRAAGVALGFAAANLGKRAVALDLTSPDGRDRFRALLSGADILLESTLPASPESSALDVEGIRREHPGLVILSATPFGRTGSHTGWQATSPVFHALSGELSRSGIPGREPLMPPGDLPYECAVPQAVFAVLLAHLERLRTGQGDHLDFSVLDGAVSALDPGYGIAGSATAGVPASKLPRGRPEARHQYPVIPCADGFVRVCILAPRQWRGMFEWMGRPAEFADPSYDKLGTRFSSTTLLPAIARFFADKKRSELEEAGQRHGVPVAAVLDLDEALESEQVRARRAFTGVELAPGVSAPFPDGVLELDGRRAGVRGPAPSVPADATAADGWRASRAEPSGDVSADPGGRPLAGLRVLDLGVIVVGAEQGRMLADQGADVVKVENDAFPDGSRQARDGAVMTVTFAAGHRNKRSLGLDLRSPRGKELFLRLVGDTDVVLTNFRPGTLDSLGLGYDVLRKANPGVILVDSSAFGPTGPWSRRLGYGPLVRASAGMTAQWRYPGEPDGFSDALTVYPDHVAARIGVAGVLALLIRRRRTGTGGTVSVSQTEVMLGHMAAMVADKALVRSGVTVEGSTEPDAPWGVFPAAGDDDWCVVTVRGDDDWQALCRVMGRDDLAAEPALSSAEGRTAARARIDAAVTGWLARYGAVEAMNLLQAAGVPAGAMLRVAELPTFPYYAERRLFRLSGHPRIRQEFHLENAPVRSLRLPDPPDGPAPLLGEHTEQIAREALGLSDAEISSLTSENVLQQS</sequence>
<dbReference type="SUPFAM" id="SSF89796">
    <property type="entry name" value="CoA-transferase family III (CaiB/BaiF)"/>
    <property type="match status" value="2"/>
</dbReference>
<dbReference type="GO" id="GO:0016740">
    <property type="term" value="F:transferase activity"/>
    <property type="evidence" value="ECO:0007669"/>
    <property type="project" value="UniProtKB-KW"/>
</dbReference>
<dbReference type="Proteomes" id="UP000462055">
    <property type="component" value="Unassembled WGS sequence"/>
</dbReference>
<protein>
    <submittedName>
        <fullName evidence="4">CoA transferase</fullName>
    </submittedName>
</protein>
<evidence type="ECO:0000256" key="2">
    <source>
        <dbReference type="ARBA" id="ARBA00022679"/>
    </source>
</evidence>
<accession>A0A6I4MEL9</accession>
<comment type="caution">
    <text evidence="4">The sequence shown here is derived from an EMBL/GenBank/DDBJ whole genome shotgun (WGS) entry which is preliminary data.</text>
</comment>
<dbReference type="InterPro" id="IPR050509">
    <property type="entry name" value="CoA-transferase_III"/>
</dbReference>
<name>A0A6I4MEL9_9ACTN</name>
<keyword evidence="5" id="KW-1185">Reference proteome</keyword>
<proteinExistence type="inferred from homology"/>
<feature type="region of interest" description="Disordered" evidence="3">
    <location>
        <begin position="366"/>
        <end position="402"/>
    </location>
</feature>
<comment type="similarity">
    <text evidence="1">Belongs to the CoA-transferase III family.</text>
</comment>
<dbReference type="Gene3D" id="3.40.50.10540">
    <property type="entry name" value="Crotonobetainyl-coa:carnitine coa-transferase, domain 1"/>
    <property type="match status" value="2"/>
</dbReference>
<dbReference type="InterPro" id="IPR003673">
    <property type="entry name" value="CoA-Trfase_fam_III"/>
</dbReference>
<dbReference type="PANTHER" id="PTHR48228:SF6">
    <property type="entry name" value="L-CARNITINE COA-TRANSFERASE"/>
    <property type="match status" value="1"/>
</dbReference>
<dbReference type="Pfam" id="PF02515">
    <property type="entry name" value="CoA_transf_3"/>
    <property type="match status" value="2"/>
</dbReference>
<reference evidence="4" key="1">
    <citation type="submission" date="2019-12" db="EMBL/GenBank/DDBJ databases">
        <title>Actinomadura physcomitrii sp. nov., a novel actinomycete isolated from moss [Physcomitrium sphaericum (Ludw) Fuernr].</title>
        <authorList>
            <person name="Zhuang X."/>
        </authorList>
    </citation>
    <scope>NUCLEOTIDE SEQUENCE [LARGE SCALE GENOMIC DNA]</scope>
    <source>
        <strain evidence="4">LD22</strain>
    </source>
</reference>
<gene>
    <name evidence="4" type="ORF">F8568_021975</name>
</gene>